<proteinExistence type="predicted"/>
<accession>A0A2D4INM1</accession>
<feature type="region of interest" description="Disordered" evidence="1">
    <location>
        <begin position="1"/>
        <end position="51"/>
    </location>
</feature>
<name>A0A2D4INM1_MICLE</name>
<dbReference type="EMBL" id="IACK01118273">
    <property type="protein sequence ID" value="LAA85746.1"/>
    <property type="molecule type" value="Transcribed_RNA"/>
</dbReference>
<protein>
    <submittedName>
        <fullName evidence="2">Uncharacterized protein</fullName>
    </submittedName>
</protein>
<organism evidence="2">
    <name type="scientific">Micrurus lemniscatus lemniscatus</name>
    <dbReference type="NCBI Taxonomy" id="129467"/>
    <lineage>
        <taxon>Eukaryota</taxon>
        <taxon>Metazoa</taxon>
        <taxon>Chordata</taxon>
        <taxon>Craniata</taxon>
        <taxon>Vertebrata</taxon>
        <taxon>Euteleostomi</taxon>
        <taxon>Lepidosauria</taxon>
        <taxon>Squamata</taxon>
        <taxon>Bifurcata</taxon>
        <taxon>Unidentata</taxon>
        <taxon>Episquamata</taxon>
        <taxon>Toxicofera</taxon>
        <taxon>Serpentes</taxon>
        <taxon>Colubroidea</taxon>
        <taxon>Elapidae</taxon>
        <taxon>Elapinae</taxon>
        <taxon>Micrurus</taxon>
    </lineage>
</organism>
<feature type="compositionally biased region" description="Polar residues" evidence="1">
    <location>
        <begin position="35"/>
        <end position="51"/>
    </location>
</feature>
<reference evidence="2" key="1">
    <citation type="submission" date="2017-07" db="EMBL/GenBank/DDBJ databases">
        <authorList>
            <person name="Mikheyev A."/>
            <person name="Grau M."/>
        </authorList>
    </citation>
    <scope>NUCLEOTIDE SEQUENCE</scope>
    <source>
        <tissue evidence="2">Venom_gland</tissue>
    </source>
</reference>
<sequence length="111" mass="12480">MVYTGMDGRNTSRSTYSDKANPVTTHSSKHGRQPLKQSTVSQEYSPVSSEENQLDYLIEEGEIEQLSQEEAEPEKSGFKGLFRSHLFKPLLAKAKSATGLELNTKPPYFHM</sequence>
<evidence type="ECO:0000256" key="1">
    <source>
        <dbReference type="SAM" id="MobiDB-lite"/>
    </source>
</evidence>
<feature type="compositionally biased region" description="Polar residues" evidence="1">
    <location>
        <begin position="9"/>
        <end position="26"/>
    </location>
</feature>
<evidence type="ECO:0000313" key="2">
    <source>
        <dbReference type="EMBL" id="LAA85746.1"/>
    </source>
</evidence>
<dbReference type="AlphaFoldDB" id="A0A2D4INM1"/>
<reference evidence="2" key="2">
    <citation type="submission" date="2017-11" db="EMBL/GenBank/DDBJ databases">
        <title>Coralsnake Venomics: Analyses of Venom Gland Transcriptomes and Proteomes of Six Brazilian Taxa.</title>
        <authorList>
            <person name="Aird S.D."/>
            <person name="Jorge da Silva N."/>
            <person name="Qiu L."/>
            <person name="Villar-Briones A."/>
            <person name="Aparecida-Saddi V."/>
            <person name="Campos-Telles M.P."/>
            <person name="Grau M."/>
            <person name="Mikheyev A.S."/>
        </authorList>
    </citation>
    <scope>NUCLEOTIDE SEQUENCE</scope>
    <source>
        <tissue evidence="2">Venom_gland</tissue>
    </source>
</reference>